<dbReference type="Gene3D" id="3.20.20.140">
    <property type="entry name" value="Metal-dependent hydrolases"/>
    <property type="match status" value="1"/>
</dbReference>
<dbReference type="Proteomes" id="UP001367030">
    <property type="component" value="Unassembled WGS sequence"/>
</dbReference>
<dbReference type="InterPro" id="IPR011059">
    <property type="entry name" value="Metal-dep_hydrolase_composite"/>
</dbReference>
<name>A0ABU8XHM3_9BURK</name>
<dbReference type="PANTHER" id="PTHR43794:SF11">
    <property type="entry name" value="AMIDOHYDROLASE-RELATED DOMAIN-CONTAINING PROTEIN"/>
    <property type="match status" value="1"/>
</dbReference>
<dbReference type="Pfam" id="PF01979">
    <property type="entry name" value="Amidohydro_1"/>
    <property type="match status" value="1"/>
</dbReference>
<accession>A0ABU8XHM3</accession>
<evidence type="ECO:0000256" key="1">
    <source>
        <dbReference type="ARBA" id="ARBA00006745"/>
    </source>
</evidence>
<evidence type="ECO:0000313" key="4">
    <source>
        <dbReference type="EMBL" id="MEJ8858499.1"/>
    </source>
</evidence>
<keyword evidence="2" id="KW-0378">Hydrolase</keyword>
<dbReference type="InterPro" id="IPR006680">
    <property type="entry name" value="Amidohydro-rel"/>
</dbReference>
<evidence type="ECO:0000259" key="3">
    <source>
        <dbReference type="Pfam" id="PF01979"/>
    </source>
</evidence>
<proteinExistence type="inferred from homology"/>
<dbReference type="SUPFAM" id="SSF51556">
    <property type="entry name" value="Metallo-dependent hydrolases"/>
    <property type="match status" value="1"/>
</dbReference>
<gene>
    <name evidence="4" type="ORF">WKW79_28280</name>
</gene>
<dbReference type="InterPro" id="IPR032466">
    <property type="entry name" value="Metal_Hydrolase"/>
</dbReference>
<dbReference type="RefSeq" id="WP_340338557.1">
    <property type="nucleotide sequence ID" value="NZ_JBBKZS010000017.1"/>
</dbReference>
<reference evidence="4 5" key="1">
    <citation type="submission" date="2024-03" db="EMBL/GenBank/DDBJ databases">
        <title>Novel species of the genus Variovorax.</title>
        <authorList>
            <person name="Liu Q."/>
            <person name="Xin Y.-H."/>
        </authorList>
    </citation>
    <scope>NUCLEOTIDE SEQUENCE [LARGE SCALE GENOMIC DNA]</scope>
    <source>
        <strain evidence="4 5">KACC 18901</strain>
    </source>
</reference>
<evidence type="ECO:0000256" key="2">
    <source>
        <dbReference type="ARBA" id="ARBA00022801"/>
    </source>
</evidence>
<keyword evidence="5" id="KW-1185">Reference proteome</keyword>
<dbReference type="InterPro" id="IPR050287">
    <property type="entry name" value="MTA/SAH_deaminase"/>
</dbReference>
<feature type="domain" description="Amidohydrolase-related" evidence="3">
    <location>
        <begin position="67"/>
        <end position="448"/>
    </location>
</feature>
<organism evidence="4 5">
    <name type="scientific">Variovorax robiniae</name>
    <dbReference type="NCBI Taxonomy" id="1836199"/>
    <lineage>
        <taxon>Bacteria</taxon>
        <taxon>Pseudomonadati</taxon>
        <taxon>Pseudomonadota</taxon>
        <taxon>Betaproteobacteria</taxon>
        <taxon>Burkholderiales</taxon>
        <taxon>Comamonadaceae</taxon>
        <taxon>Variovorax</taxon>
    </lineage>
</organism>
<dbReference type="PANTHER" id="PTHR43794">
    <property type="entry name" value="AMINOHYDROLASE SSNA-RELATED"/>
    <property type="match status" value="1"/>
</dbReference>
<protein>
    <submittedName>
        <fullName evidence="4">Amidohydrolase family protein</fullName>
    </submittedName>
</protein>
<comment type="caution">
    <text evidence="4">The sequence shown here is derived from an EMBL/GenBank/DDBJ whole genome shotgun (WGS) entry which is preliminary data.</text>
</comment>
<sequence>MNTPTTSSQASLLIRGAHVLALDDAGNEWPRADIVIEAGRIAAIGPGAGDHWPRAFDRVIDAEGMLAMPGLINAHFHSPGNLMKGMLPGYPLEIFMLHEVPPLAPSGDAGRLAYVRTMLGALEMLRRGITSVHDDAYHVPIATHESVDAIMRAYEDAGIRATVAIDQPNIVEYDKYPYLAELLPAEEKRAMDNARRQTGEELMAVYQHLFDRWHGAANGRLAAAVSCSAPQRVTVEYFQALSEFSKQHDLPFNIHILETKLQRVMGEQKFGKSLVRYVHDLGLLDERMMVIHAIWIDDEDIALLAQSGCTVAHNPVCNLRLGSGVMPYRVLRNAGVPICLGTDEMNTDDSVNLWFVAKTAALLHTLATPDYSQWPQPQEILHAATRGGARAMRRADDLGQLAVGCAADVILLDIDTVAFTPLNDLRRQLVHCEDGGSVRTTIVDGRVVFEDGLITTVDERALRTELRGLMKAYREQVAAAAQDTQRLEPIYRQMYERAAAQDVGMNRWLPPMPGTRSVP</sequence>
<dbReference type="EMBL" id="JBBKZS010000017">
    <property type="protein sequence ID" value="MEJ8858499.1"/>
    <property type="molecule type" value="Genomic_DNA"/>
</dbReference>
<dbReference type="Gene3D" id="2.30.40.10">
    <property type="entry name" value="Urease, subunit C, domain 1"/>
    <property type="match status" value="1"/>
</dbReference>
<evidence type="ECO:0000313" key="5">
    <source>
        <dbReference type="Proteomes" id="UP001367030"/>
    </source>
</evidence>
<comment type="similarity">
    <text evidence="1">Belongs to the metallo-dependent hydrolases superfamily. ATZ/TRZ family.</text>
</comment>
<dbReference type="SUPFAM" id="SSF51338">
    <property type="entry name" value="Composite domain of metallo-dependent hydrolases"/>
    <property type="match status" value="1"/>
</dbReference>